<protein>
    <recommendedName>
        <fullName evidence="4">Phage or prophage related protein</fullName>
    </recommendedName>
</protein>
<evidence type="ECO:0000313" key="3">
    <source>
        <dbReference type="Proteomes" id="UP001596957"/>
    </source>
</evidence>
<evidence type="ECO:0000256" key="1">
    <source>
        <dbReference type="SAM" id="MobiDB-lite"/>
    </source>
</evidence>
<comment type="caution">
    <text evidence="2">The sequence shown here is derived from an EMBL/GenBank/DDBJ whole genome shotgun (WGS) entry which is preliminary data.</text>
</comment>
<evidence type="ECO:0008006" key="4">
    <source>
        <dbReference type="Google" id="ProtNLM"/>
    </source>
</evidence>
<evidence type="ECO:0000313" key="2">
    <source>
        <dbReference type="EMBL" id="MFD0285858.1"/>
    </source>
</evidence>
<organism evidence="2 3">
    <name type="scientific">Streptomyces lutosisoli</name>
    <dbReference type="NCBI Taxonomy" id="2665721"/>
    <lineage>
        <taxon>Bacteria</taxon>
        <taxon>Bacillati</taxon>
        <taxon>Actinomycetota</taxon>
        <taxon>Actinomycetes</taxon>
        <taxon>Kitasatosporales</taxon>
        <taxon>Streptomycetaceae</taxon>
        <taxon>Streptomyces</taxon>
    </lineage>
</organism>
<accession>A0ABW2VRB9</accession>
<feature type="region of interest" description="Disordered" evidence="1">
    <location>
        <begin position="136"/>
        <end position="232"/>
    </location>
</feature>
<dbReference type="EMBL" id="JBHTEC010000001">
    <property type="protein sequence ID" value="MFD0285858.1"/>
    <property type="molecule type" value="Genomic_DNA"/>
</dbReference>
<sequence length="334" mass="35637">MARIRTVKPDLFVNERVAACSVTAVVTYIGLFTQSDDHGRHRDNPAIIAGLLWPLRAEHTPVHVEEDLQQLADAGLICRYTGCDGKRYLHIAGWYEHQKIDRPSQSRLPVCVAHNSDKRCGGPCKGGCVEVEAKTRGAVDEPSANPHRAVDPRPAQPARPHSDRTTAPGAGDDRHLDTSGTASIRGGETAGQGQFVETSPNPPRTLDGASTSGSRIMDPGSSSPTGRTAPDGTVTAKNLLAEYVGSCTERPPGDVLGHLGRLLKKLLAEGIDVDQIRAGLARYAEIQGHPSRLPSLVNDAMNARVPTQTASRPGATHRAWTNPVDAAAAYAEEL</sequence>
<gene>
    <name evidence="2" type="ORF">ACFQZP_30060</name>
</gene>
<keyword evidence="3" id="KW-1185">Reference proteome</keyword>
<dbReference type="RefSeq" id="WP_381251319.1">
    <property type="nucleotide sequence ID" value="NZ_JBHTBI010000006.1"/>
</dbReference>
<reference evidence="3" key="1">
    <citation type="journal article" date="2019" name="Int. J. Syst. Evol. Microbiol.">
        <title>The Global Catalogue of Microorganisms (GCM) 10K type strain sequencing project: providing services to taxonomists for standard genome sequencing and annotation.</title>
        <authorList>
            <consortium name="The Broad Institute Genomics Platform"/>
            <consortium name="The Broad Institute Genome Sequencing Center for Infectious Disease"/>
            <person name="Wu L."/>
            <person name="Ma J."/>
        </authorList>
    </citation>
    <scope>NUCLEOTIDE SEQUENCE [LARGE SCALE GENOMIC DNA]</scope>
    <source>
        <strain evidence="3">CGMCC 4.7198</strain>
    </source>
</reference>
<dbReference type="Proteomes" id="UP001596957">
    <property type="component" value="Unassembled WGS sequence"/>
</dbReference>
<proteinExistence type="predicted"/>
<name>A0ABW2VRB9_9ACTN</name>
<feature type="compositionally biased region" description="Polar residues" evidence="1">
    <location>
        <begin position="208"/>
        <end position="226"/>
    </location>
</feature>